<keyword evidence="2" id="KW-1185">Reference proteome</keyword>
<protein>
    <submittedName>
        <fullName evidence="1">Uncharacterized protein</fullName>
    </submittedName>
</protein>
<accession>A0A5D2F141</accession>
<name>A0A5D2F141_GOSDA</name>
<dbReference type="EMBL" id="CM017697">
    <property type="protein sequence ID" value="TYG99435.1"/>
    <property type="molecule type" value="Genomic_DNA"/>
</dbReference>
<reference evidence="1 2" key="1">
    <citation type="submission" date="2019-06" db="EMBL/GenBank/DDBJ databases">
        <title>WGS assembly of Gossypium darwinii.</title>
        <authorList>
            <person name="Chen Z.J."/>
            <person name="Sreedasyam A."/>
            <person name="Ando A."/>
            <person name="Song Q."/>
            <person name="De L."/>
            <person name="Hulse-Kemp A."/>
            <person name="Ding M."/>
            <person name="Ye W."/>
            <person name="Kirkbride R."/>
            <person name="Jenkins J."/>
            <person name="Plott C."/>
            <person name="Lovell J."/>
            <person name="Lin Y.-M."/>
            <person name="Vaughn R."/>
            <person name="Liu B."/>
            <person name="Li W."/>
            <person name="Simpson S."/>
            <person name="Scheffler B."/>
            <person name="Saski C."/>
            <person name="Grover C."/>
            <person name="Hu G."/>
            <person name="Conover J."/>
            <person name="Carlson J."/>
            <person name="Shu S."/>
            <person name="Boston L."/>
            <person name="Williams M."/>
            <person name="Peterson D."/>
            <person name="Mcgee K."/>
            <person name="Jones D."/>
            <person name="Wendel J."/>
            <person name="Stelly D."/>
            <person name="Grimwood J."/>
            <person name="Schmutz J."/>
        </authorList>
    </citation>
    <scope>NUCLEOTIDE SEQUENCE [LARGE SCALE GENOMIC DNA]</scope>
    <source>
        <strain evidence="1">1808015.09</strain>
    </source>
</reference>
<dbReference type="Proteomes" id="UP000323506">
    <property type="component" value="Chromosome A10"/>
</dbReference>
<sequence>MKKKGQEGDTYFSRERLKSLPLMGSLTAAQTRHCPSEKVFGMLSTNRPMSDNRLWTKSSFLLDIAIDFSLQRYCFNLLSQTLAFSKLFDISVLPLCNGSYPMLLGFLV</sequence>
<evidence type="ECO:0000313" key="1">
    <source>
        <dbReference type="EMBL" id="TYG99435.1"/>
    </source>
</evidence>
<evidence type="ECO:0000313" key="2">
    <source>
        <dbReference type="Proteomes" id="UP000323506"/>
    </source>
</evidence>
<proteinExistence type="predicted"/>
<gene>
    <name evidence="1" type="ORF">ES288_A10G195000v1</name>
</gene>
<organism evidence="1 2">
    <name type="scientific">Gossypium darwinii</name>
    <name type="common">Darwin's cotton</name>
    <name type="synonym">Gossypium barbadense var. darwinii</name>
    <dbReference type="NCBI Taxonomy" id="34276"/>
    <lineage>
        <taxon>Eukaryota</taxon>
        <taxon>Viridiplantae</taxon>
        <taxon>Streptophyta</taxon>
        <taxon>Embryophyta</taxon>
        <taxon>Tracheophyta</taxon>
        <taxon>Spermatophyta</taxon>
        <taxon>Magnoliopsida</taxon>
        <taxon>eudicotyledons</taxon>
        <taxon>Gunneridae</taxon>
        <taxon>Pentapetalae</taxon>
        <taxon>rosids</taxon>
        <taxon>malvids</taxon>
        <taxon>Malvales</taxon>
        <taxon>Malvaceae</taxon>
        <taxon>Malvoideae</taxon>
        <taxon>Gossypium</taxon>
    </lineage>
</organism>
<dbReference type="AlphaFoldDB" id="A0A5D2F141"/>